<evidence type="ECO:0000313" key="3">
    <source>
        <dbReference type="Proteomes" id="UP000288805"/>
    </source>
</evidence>
<gene>
    <name evidence="2" type="ORF">CK203_117564</name>
</gene>
<dbReference type="EMBL" id="QGNW01001417">
    <property type="protein sequence ID" value="RVW42034.1"/>
    <property type="molecule type" value="Genomic_DNA"/>
</dbReference>
<evidence type="ECO:0000313" key="2">
    <source>
        <dbReference type="EMBL" id="RVW42034.1"/>
    </source>
</evidence>
<sequence length="196" mass="22474">MYLDESWRSPDKCQTSLFLPLSVVGGQRWSYDRLDLKSLVHAISVEESIARGLWTYTTPSPNIKGKKPVGSSSRSGEVDTISCQHQRPTHHSPYRPPTIKAHFSHPWYQYQPVYVQQPYIAQTSMQPRPPHPRTTISLPPRPYAQRPARQFTPLGMTLTRAFEKLRDAGMIVPLAPRPSLHLIPPHFRLHEHCSDH</sequence>
<name>A0A438E2S0_VITVI</name>
<feature type="region of interest" description="Disordered" evidence="1">
    <location>
        <begin position="124"/>
        <end position="147"/>
    </location>
</feature>
<proteinExistence type="predicted"/>
<reference evidence="2 3" key="1">
    <citation type="journal article" date="2018" name="PLoS Genet.">
        <title>Population sequencing reveals clonal diversity and ancestral inbreeding in the grapevine cultivar Chardonnay.</title>
        <authorList>
            <person name="Roach M.J."/>
            <person name="Johnson D.L."/>
            <person name="Bohlmann J."/>
            <person name="van Vuuren H.J."/>
            <person name="Jones S.J."/>
            <person name="Pretorius I.S."/>
            <person name="Schmidt S.A."/>
            <person name="Borneman A.R."/>
        </authorList>
    </citation>
    <scope>NUCLEOTIDE SEQUENCE [LARGE SCALE GENOMIC DNA]</scope>
    <source>
        <strain evidence="3">cv. Chardonnay</strain>
        <tissue evidence="2">Leaf</tissue>
    </source>
</reference>
<comment type="caution">
    <text evidence="2">The sequence shown here is derived from an EMBL/GenBank/DDBJ whole genome shotgun (WGS) entry which is preliminary data.</text>
</comment>
<dbReference type="AlphaFoldDB" id="A0A438E2S0"/>
<feature type="region of interest" description="Disordered" evidence="1">
    <location>
        <begin position="60"/>
        <end position="96"/>
    </location>
</feature>
<dbReference type="Proteomes" id="UP000288805">
    <property type="component" value="Unassembled WGS sequence"/>
</dbReference>
<evidence type="ECO:0000256" key="1">
    <source>
        <dbReference type="SAM" id="MobiDB-lite"/>
    </source>
</evidence>
<accession>A0A438E2S0</accession>
<feature type="compositionally biased region" description="Polar residues" evidence="1">
    <location>
        <begin position="70"/>
        <end position="86"/>
    </location>
</feature>
<organism evidence="2 3">
    <name type="scientific">Vitis vinifera</name>
    <name type="common">Grape</name>
    <dbReference type="NCBI Taxonomy" id="29760"/>
    <lineage>
        <taxon>Eukaryota</taxon>
        <taxon>Viridiplantae</taxon>
        <taxon>Streptophyta</taxon>
        <taxon>Embryophyta</taxon>
        <taxon>Tracheophyta</taxon>
        <taxon>Spermatophyta</taxon>
        <taxon>Magnoliopsida</taxon>
        <taxon>eudicotyledons</taxon>
        <taxon>Gunneridae</taxon>
        <taxon>Pentapetalae</taxon>
        <taxon>rosids</taxon>
        <taxon>Vitales</taxon>
        <taxon>Vitaceae</taxon>
        <taxon>Viteae</taxon>
        <taxon>Vitis</taxon>
    </lineage>
</organism>
<protein>
    <submittedName>
        <fullName evidence="2">Uncharacterized protein</fullName>
    </submittedName>
</protein>